<dbReference type="EMBL" id="ML179301">
    <property type="protein sequence ID" value="THU91664.1"/>
    <property type="molecule type" value="Genomic_DNA"/>
</dbReference>
<protein>
    <recommendedName>
        <fullName evidence="1">Ribonuclease H1 N-terminal domain-containing protein</fullName>
    </recommendedName>
</protein>
<sequence>MPKASKAKFYAVSIGKQGPKIYTTWEECKANTSRYPGAKHKSFYTRQEADEWLGISQFEPPQC</sequence>
<feature type="domain" description="Ribonuclease H1 N-terminal" evidence="1">
    <location>
        <begin position="8"/>
        <end position="52"/>
    </location>
</feature>
<proteinExistence type="predicted"/>
<dbReference type="Gene3D" id="3.40.970.10">
    <property type="entry name" value="Ribonuclease H1, N-terminal domain"/>
    <property type="match status" value="1"/>
</dbReference>
<dbReference type="Proteomes" id="UP000297245">
    <property type="component" value="Unassembled WGS sequence"/>
</dbReference>
<evidence type="ECO:0000313" key="2">
    <source>
        <dbReference type="EMBL" id="THU91664.1"/>
    </source>
</evidence>
<dbReference type="InterPro" id="IPR009027">
    <property type="entry name" value="Ribosomal_bL9/RNase_H1_N"/>
</dbReference>
<dbReference type="InterPro" id="IPR011320">
    <property type="entry name" value="RNase_H1_N"/>
</dbReference>
<dbReference type="AlphaFoldDB" id="A0A4S8LQM8"/>
<organism evidence="2 3">
    <name type="scientific">Dendrothele bispora (strain CBS 962.96)</name>
    <dbReference type="NCBI Taxonomy" id="1314807"/>
    <lineage>
        <taxon>Eukaryota</taxon>
        <taxon>Fungi</taxon>
        <taxon>Dikarya</taxon>
        <taxon>Basidiomycota</taxon>
        <taxon>Agaricomycotina</taxon>
        <taxon>Agaricomycetes</taxon>
        <taxon>Agaricomycetidae</taxon>
        <taxon>Agaricales</taxon>
        <taxon>Agaricales incertae sedis</taxon>
        <taxon>Dendrothele</taxon>
    </lineage>
</organism>
<dbReference type="InterPro" id="IPR037056">
    <property type="entry name" value="RNase_H1_N_sf"/>
</dbReference>
<evidence type="ECO:0000313" key="3">
    <source>
        <dbReference type="Proteomes" id="UP000297245"/>
    </source>
</evidence>
<evidence type="ECO:0000259" key="1">
    <source>
        <dbReference type="Pfam" id="PF01693"/>
    </source>
</evidence>
<dbReference type="SUPFAM" id="SSF55658">
    <property type="entry name" value="L9 N-domain-like"/>
    <property type="match status" value="1"/>
</dbReference>
<dbReference type="Pfam" id="PF01693">
    <property type="entry name" value="Cauli_VI"/>
    <property type="match status" value="1"/>
</dbReference>
<accession>A0A4S8LQM8</accession>
<reference evidence="2 3" key="1">
    <citation type="journal article" date="2019" name="Nat. Ecol. Evol.">
        <title>Megaphylogeny resolves global patterns of mushroom evolution.</title>
        <authorList>
            <person name="Varga T."/>
            <person name="Krizsan K."/>
            <person name="Foldi C."/>
            <person name="Dima B."/>
            <person name="Sanchez-Garcia M."/>
            <person name="Sanchez-Ramirez S."/>
            <person name="Szollosi G.J."/>
            <person name="Szarkandi J.G."/>
            <person name="Papp V."/>
            <person name="Albert L."/>
            <person name="Andreopoulos W."/>
            <person name="Angelini C."/>
            <person name="Antonin V."/>
            <person name="Barry K.W."/>
            <person name="Bougher N.L."/>
            <person name="Buchanan P."/>
            <person name="Buyck B."/>
            <person name="Bense V."/>
            <person name="Catcheside P."/>
            <person name="Chovatia M."/>
            <person name="Cooper J."/>
            <person name="Damon W."/>
            <person name="Desjardin D."/>
            <person name="Finy P."/>
            <person name="Geml J."/>
            <person name="Haridas S."/>
            <person name="Hughes K."/>
            <person name="Justo A."/>
            <person name="Karasinski D."/>
            <person name="Kautmanova I."/>
            <person name="Kiss B."/>
            <person name="Kocsube S."/>
            <person name="Kotiranta H."/>
            <person name="LaButti K.M."/>
            <person name="Lechner B.E."/>
            <person name="Liimatainen K."/>
            <person name="Lipzen A."/>
            <person name="Lukacs Z."/>
            <person name="Mihaltcheva S."/>
            <person name="Morgado L.N."/>
            <person name="Niskanen T."/>
            <person name="Noordeloos M.E."/>
            <person name="Ohm R.A."/>
            <person name="Ortiz-Santana B."/>
            <person name="Ovrebo C."/>
            <person name="Racz N."/>
            <person name="Riley R."/>
            <person name="Savchenko A."/>
            <person name="Shiryaev A."/>
            <person name="Soop K."/>
            <person name="Spirin V."/>
            <person name="Szebenyi C."/>
            <person name="Tomsovsky M."/>
            <person name="Tulloss R.E."/>
            <person name="Uehling J."/>
            <person name="Grigoriev I.V."/>
            <person name="Vagvolgyi C."/>
            <person name="Papp T."/>
            <person name="Martin F.M."/>
            <person name="Miettinen O."/>
            <person name="Hibbett D.S."/>
            <person name="Nagy L.G."/>
        </authorList>
    </citation>
    <scope>NUCLEOTIDE SEQUENCE [LARGE SCALE GENOMIC DNA]</scope>
    <source>
        <strain evidence="2 3">CBS 962.96</strain>
    </source>
</reference>
<keyword evidence="3" id="KW-1185">Reference proteome</keyword>
<dbReference type="OrthoDB" id="432234at2759"/>
<name>A0A4S8LQM8_DENBC</name>
<gene>
    <name evidence="2" type="ORF">K435DRAFT_228037</name>
</gene>